<reference evidence="1 2" key="1">
    <citation type="submission" date="2016-04" db="EMBL/GenBank/DDBJ databases">
        <title>Complete Genome Sequence of Chryseobacterium sp. IHBB 10212.</title>
        <authorList>
            <person name="Pal M."/>
            <person name="Swarnkar M.K."/>
            <person name="Kaushal K."/>
            <person name="Chhibber S."/>
            <person name="Singh A.K."/>
            <person name="Gulati A."/>
        </authorList>
    </citation>
    <scope>NUCLEOTIDE SEQUENCE [LARGE SCALE GENOMIC DNA]</scope>
    <source>
        <strain evidence="1 2">IHBB 10212</strain>
    </source>
</reference>
<organism evidence="1 2">
    <name type="scientific">Chryseobacterium glaciei</name>
    <dbReference type="NCBI Taxonomy" id="1685010"/>
    <lineage>
        <taxon>Bacteria</taxon>
        <taxon>Pseudomonadati</taxon>
        <taxon>Bacteroidota</taxon>
        <taxon>Flavobacteriia</taxon>
        <taxon>Flavobacteriales</taxon>
        <taxon>Weeksellaceae</taxon>
        <taxon>Chryseobacterium group</taxon>
        <taxon>Chryseobacterium</taxon>
    </lineage>
</organism>
<dbReference type="AlphaFoldDB" id="A0A172XQ99"/>
<sequence length="71" mass="7924">MLNIASHAGLVSKSAPMLRETMKYKDSCGNNWILIIHFEDQGNETDNNNERASHYGDLIDGLEQKCADTPT</sequence>
<dbReference type="KEGG" id="chh:A0O34_00080"/>
<proteinExistence type="predicted"/>
<evidence type="ECO:0000313" key="1">
    <source>
        <dbReference type="EMBL" id="ANF49050.1"/>
    </source>
</evidence>
<protein>
    <submittedName>
        <fullName evidence="1">Uncharacterized protein</fullName>
    </submittedName>
</protein>
<dbReference type="Proteomes" id="UP000077824">
    <property type="component" value="Chromosome"/>
</dbReference>
<evidence type="ECO:0000313" key="2">
    <source>
        <dbReference type="Proteomes" id="UP000077824"/>
    </source>
</evidence>
<keyword evidence="2" id="KW-1185">Reference proteome</keyword>
<accession>A0A172XQ99</accession>
<dbReference type="STRING" id="1685010.A0O34_00080"/>
<gene>
    <name evidence="1" type="ORF">A0O34_00080</name>
</gene>
<dbReference type="EMBL" id="CP015199">
    <property type="protein sequence ID" value="ANF49050.1"/>
    <property type="molecule type" value="Genomic_DNA"/>
</dbReference>
<name>A0A172XQ99_9FLAO</name>